<evidence type="ECO:0000313" key="1">
    <source>
        <dbReference type="EMBL" id="KAJ8884607.1"/>
    </source>
</evidence>
<organism evidence="1 2">
    <name type="scientific">Dryococelus australis</name>
    <dbReference type="NCBI Taxonomy" id="614101"/>
    <lineage>
        <taxon>Eukaryota</taxon>
        <taxon>Metazoa</taxon>
        <taxon>Ecdysozoa</taxon>
        <taxon>Arthropoda</taxon>
        <taxon>Hexapoda</taxon>
        <taxon>Insecta</taxon>
        <taxon>Pterygota</taxon>
        <taxon>Neoptera</taxon>
        <taxon>Polyneoptera</taxon>
        <taxon>Phasmatodea</taxon>
        <taxon>Verophasmatodea</taxon>
        <taxon>Anareolatae</taxon>
        <taxon>Phasmatidae</taxon>
        <taxon>Eurycanthinae</taxon>
        <taxon>Dryococelus</taxon>
    </lineage>
</organism>
<dbReference type="InterPro" id="IPR004119">
    <property type="entry name" value="EcKL"/>
</dbReference>
<evidence type="ECO:0008006" key="3">
    <source>
        <dbReference type="Google" id="ProtNLM"/>
    </source>
</evidence>
<dbReference type="EMBL" id="JARBHB010000005">
    <property type="protein sequence ID" value="KAJ8884607.1"/>
    <property type="molecule type" value="Genomic_DNA"/>
</dbReference>
<dbReference type="Pfam" id="PF02958">
    <property type="entry name" value="EcKL"/>
    <property type="match status" value="1"/>
</dbReference>
<evidence type="ECO:0000313" key="2">
    <source>
        <dbReference type="Proteomes" id="UP001159363"/>
    </source>
</evidence>
<dbReference type="SUPFAM" id="SSF56112">
    <property type="entry name" value="Protein kinase-like (PK-like)"/>
    <property type="match status" value="1"/>
</dbReference>
<gene>
    <name evidence="1" type="ORF">PR048_016464</name>
</gene>
<dbReference type="PANTHER" id="PTHR11012">
    <property type="entry name" value="PROTEIN KINASE-LIKE DOMAIN-CONTAINING"/>
    <property type="match status" value="1"/>
</dbReference>
<reference evidence="1 2" key="1">
    <citation type="submission" date="2023-02" db="EMBL/GenBank/DDBJ databases">
        <title>LHISI_Scaffold_Assembly.</title>
        <authorList>
            <person name="Stuart O.P."/>
            <person name="Cleave R."/>
            <person name="Magrath M.J.L."/>
            <person name="Mikheyev A.S."/>
        </authorList>
    </citation>
    <scope>NUCLEOTIDE SEQUENCE [LARGE SCALE GENOMIC DNA]</scope>
    <source>
        <strain evidence="1">Daus_M_001</strain>
        <tissue evidence="1">Leg muscle</tissue>
    </source>
</reference>
<protein>
    <recommendedName>
        <fullName evidence="3">CHK kinase-like domain-containing protein</fullName>
    </recommendedName>
</protein>
<proteinExistence type="predicted"/>
<comment type="caution">
    <text evidence="1">The sequence shown here is derived from an EMBL/GenBank/DDBJ whole genome shotgun (WGS) entry which is preliminary data.</text>
</comment>
<dbReference type="Gene3D" id="3.90.1200.10">
    <property type="match status" value="1"/>
</dbReference>
<dbReference type="InterPro" id="IPR011009">
    <property type="entry name" value="Kinase-like_dom_sf"/>
</dbReference>
<sequence>MQWLIAMDDLTPLGYKNVHRTLDLRHTTLALQALGRFHALSYISKRTQQAQFHSLIEHLQYPRKETSMIFMFELLNLNSLRHTVNSFREAHLDDYPKLSTQIEEIISDATELYGQLYDSSEQMAVLCHGDFKSENMLAV</sequence>
<keyword evidence="2" id="KW-1185">Reference proteome</keyword>
<name>A0ABQ9HJS8_9NEOP</name>
<dbReference type="PANTHER" id="PTHR11012:SF30">
    <property type="entry name" value="PROTEIN KINASE-LIKE DOMAIN-CONTAINING"/>
    <property type="match status" value="1"/>
</dbReference>
<accession>A0ABQ9HJS8</accession>
<dbReference type="Proteomes" id="UP001159363">
    <property type="component" value="Chromosome 4"/>
</dbReference>